<dbReference type="RefSeq" id="WP_179360253.1">
    <property type="nucleotide sequence ID" value="NZ_CP026993.1"/>
</dbReference>
<keyword evidence="3" id="KW-1185">Reference proteome</keyword>
<dbReference type="Gene3D" id="2.60.40.1260">
    <property type="entry name" value="Lamin Tail domain"/>
    <property type="match status" value="1"/>
</dbReference>
<dbReference type="SUPFAM" id="SSF74853">
    <property type="entry name" value="Lamin A/C globular tail domain"/>
    <property type="match status" value="1"/>
</dbReference>
<dbReference type="KEGG" id="ncl:C5F47_06080"/>
<dbReference type="Proteomes" id="UP000509771">
    <property type="component" value="Chromosome"/>
</dbReference>
<dbReference type="PROSITE" id="PS51841">
    <property type="entry name" value="LTD"/>
    <property type="match status" value="1"/>
</dbReference>
<dbReference type="OrthoDB" id="148134at2157"/>
<evidence type="ECO:0000313" key="2">
    <source>
        <dbReference type="EMBL" id="QLH03147.1"/>
    </source>
</evidence>
<gene>
    <name evidence="2" type="ORF">C5F47_06080</name>
</gene>
<evidence type="ECO:0000259" key="1">
    <source>
        <dbReference type="PROSITE" id="PS51841"/>
    </source>
</evidence>
<dbReference type="InterPro" id="IPR036415">
    <property type="entry name" value="Lamin_tail_dom_sf"/>
</dbReference>
<dbReference type="Pfam" id="PF00932">
    <property type="entry name" value="LTD"/>
    <property type="match status" value="1"/>
</dbReference>
<reference evidence="2 3" key="1">
    <citation type="submission" date="2018-02" db="EMBL/GenBank/DDBJ databases">
        <title>Complete genome of Nitrosopumilus cobalaminigenes HCA1.</title>
        <authorList>
            <person name="Qin W."/>
            <person name="Zheng Y."/>
            <person name="Stahl D.A."/>
        </authorList>
    </citation>
    <scope>NUCLEOTIDE SEQUENCE [LARGE SCALE GENOMIC DNA]</scope>
    <source>
        <strain evidence="2 3">HCA1</strain>
    </source>
</reference>
<evidence type="ECO:0000313" key="3">
    <source>
        <dbReference type="Proteomes" id="UP000509771"/>
    </source>
</evidence>
<dbReference type="EMBL" id="CP026993">
    <property type="protein sequence ID" value="QLH03147.1"/>
    <property type="molecule type" value="Genomic_DNA"/>
</dbReference>
<protein>
    <recommendedName>
        <fullName evidence="1">LTD domain-containing protein</fullName>
    </recommendedName>
</protein>
<organism evidence="2 3">
    <name type="scientific">Nitrosopumilus cobalaminigenes</name>
    <dbReference type="NCBI Taxonomy" id="1470066"/>
    <lineage>
        <taxon>Archaea</taxon>
        <taxon>Nitrososphaerota</taxon>
        <taxon>Nitrososphaeria</taxon>
        <taxon>Nitrosopumilales</taxon>
        <taxon>Nitrosopumilaceae</taxon>
        <taxon>Nitrosopumilus</taxon>
    </lineage>
</organism>
<dbReference type="AlphaFoldDB" id="A0A7D5M2J4"/>
<sequence>MNRNILLVFSVLLFAGILIPAYAQTSDNVVINEVDINPPGDDSTSISEWVELYNPTDSDIDMSGWKIASTTVLKKTMTIPLGTVIKPGQFMTYSYQNVWFTDANESVELRDANNIVIDKTPIISDIKNDFTSWQRLYDGYDFDNVDDWKFVTSTAGSSNGKLVETQESKTIDVTVSSEKPAYLFGEVAVISGTVSEKIFVEKPFFQPAQIVVEIHGPNFDKIVTLYPDLKLNYKTTLSLHQVLGINEGTYDVSVSYAGTTTSTSFSVGYEIIEQAIMQDEEFSVITDRSQYIPGQTVSITGFATDIIPFEGMKFTVTDSSGNLISNGNLYPTNGKFSTSVFLTTVDPKFGTYEIVAEYFDKSAITVFEVVEDFKEDVPISLWVDKEAYGLGDKVTINGRLNHVFVSNLNLEILQTKQTSTISGSGSDAGFKILDGVTILGDGSFKYTFTIPDHKNRLGTYKITVSQDVGTAKVVIPVVEDPKNFIKVSEPLTVRTDKDTYEFGETIRIAGFVEDPYSNSSYGTGAGVKVSISHENGQPLEIITQGKNSGLSSGGVVTGYTFSAIPETSGLYSVDVDVSKNIFTAGNYVVKSQYGSHMKTETFTIVDSLDVTSAIISTDKEVYGLGETVHVTGLLPPTGDNSVSITVTNPSGTRYDSGATVENQRFSWDWKLPIYEKPQKLKVDEGRDVRLSNYGIYKIKVAIASNNVDLFFKVSKDPEHDTLSANPLFVTTEKSLYKAGEKLKVVGNVIKRIQGDEGLVVPERVSIKVLDGTWPYKQIHQSSVYPKQGGDFSSLFELPATLFKEGEYIIRANYVNTQTESRFSVANDFSFGGDIDLTLLLSTDKSEYYPGDVVVISGKPSKLVYLEKFEVSVIKKAETEITCGSFYCGTNTGPVKTIRPSPSGSFTHQYVIPDKLTAIGSYEVTVDADFETSSVKFNVIEKPYTPKLETVIEKENRIAEKVIPIFTEEKKTDDVELAPRVISGSLVTPIRGDESAVNLKVSTVTGICIIGPDADCLVSESTRKQGQIYDVVEVDGLSLNVRYSGPDVRLEKFSILPESSIEFLPDANWNVEVIKDDQVSRFYYKVTYKTLE</sequence>
<dbReference type="InterPro" id="IPR001322">
    <property type="entry name" value="Lamin_tail_dom"/>
</dbReference>
<proteinExistence type="predicted"/>
<feature type="domain" description="LTD" evidence="1">
    <location>
        <begin position="19"/>
        <end position="124"/>
    </location>
</feature>
<dbReference type="Gene3D" id="2.60.40.1930">
    <property type="match status" value="2"/>
</dbReference>
<accession>A0A7D5M2J4</accession>
<dbReference type="GeneID" id="56059597"/>
<name>A0A7D5M2J4_9ARCH</name>